<reference evidence="1 2" key="1">
    <citation type="submission" date="2016-10" db="EMBL/GenBank/DDBJ databases">
        <title>Draft Genome Sequence of Rhizobacteria Flavobacterium johnsoniae CI04.</title>
        <authorList>
            <person name="Bravo J.I."/>
            <person name="Lozano G.L."/>
            <person name="Handelsman J."/>
        </authorList>
    </citation>
    <scope>NUCLEOTIDE SEQUENCE [LARGE SCALE GENOMIC DNA]</scope>
    <source>
        <strain evidence="1 2">CI04</strain>
    </source>
</reference>
<gene>
    <name evidence="1" type="ORF">BKM63_14430</name>
</gene>
<evidence type="ECO:0000313" key="2">
    <source>
        <dbReference type="Proteomes" id="UP000182826"/>
    </source>
</evidence>
<dbReference type="Proteomes" id="UP000182826">
    <property type="component" value="Unassembled WGS sequence"/>
</dbReference>
<sequence>MNEYLNNQTKLFTEGSKKVFERRQQWDEFEKRALELIKDFISDAKKIKYYESLYVITDKELPRVRLINQSFIQFYAGKHPIGIQKVELDHDRTQMVSSISEDSGCLSIVQEPKGGVFFIAYPSKSDVLNWKDEFIVLKYFPNAKEIVWHDIRKAIEFYLRFARYSSVYSEQTFYEKIELWWMKLKFKNIFMYLYKGTAFSLRVISAAKTGIPAA</sequence>
<protein>
    <submittedName>
        <fullName evidence="1">Uncharacterized protein</fullName>
    </submittedName>
</protein>
<dbReference type="EMBL" id="MLFK01000007">
    <property type="protein sequence ID" value="OIV41709.1"/>
    <property type="molecule type" value="Genomic_DNA"/>
</dbReference>
<name>A0A1J7BSY3_FLAJO</name>
<keyword evidence="2" id="KW-1185">Reference proteome</keyword>
<organism evidence="1 2">
    <name type="scientific">Flavobacterium johnsoniae</name>
    <name type="common">Cytophaga johnsonae</name>
    <dbReference type="NCBI Taxonomy" id="986"/>
    <lineage>
        <taxon>Bacteria</taxon>
        <taxon>Pseudomonadati</taxon>
        <taxon>Bacteroidota</taxon>
        <taxon>Flavobacteriia</taxon>
        <taxon>Flavobacteriales</taxon>
        <taxon>Flavobacteriaceae</taxon>
        <taxon>Flavobacterium</taxon>
    </lineage>
</organism>
<evidence type="ECO:0000313" key="1">
    <source>
        <dbReference type="EMBL" id="OIV41709.1"/>
    </source>
</evidence>
<proteinExistence type="predicted"/>
<dbReference type="AlphaFoldDB" id="A0A1J7BSY3"/>
<dbReference type="RefSeq" id="WP_071637261.1">
    <property type="nucleotide sequence ID" value="NZ_MLFK01000007.1"/>
</dbReference>
<comment type="caution">
    <text evidence="1">The sequence shown here is derived from an EMBL/GenBank/DDBJ whole genome shotgun (WGS) entry which is preliminary data.</text>
</comment>
<accession>A0A1J7BSY3</accession>